<dbReference type="GO" id="GO:0006508">
    <property type="term" value="P:proteolysis"/>
    <property type="evidence" value="ECO:0007669"/>
    <property type="project" value="UniProtKB-KW"/>
</dbReference>
<keyword evidence="2" id="KW-0645">Protease</keyword>
<dbReference type="InterPro" id="IPR013201">
    <property type="entry name" value="Prot_inhib_I29"/>
</dbReference>
<name>A0A2G9RWA5_AQUCT</name>
<evidence type="ECO:0000313" key="10">
    <source>
        <dbReference type="Proteomes" id="UP000228934"/>
    </source>
</evidence>
<dbReference type="PANTHER" id="PTHR12411">
    <property type="entry name" value="CYSTEINE PROTEASE FAMILY C1-RELATED"/>
    <property type="match status" value="1"/>
</dbReference>
<evidence type="ECO:0000313" key="9">
    <source>
        <dbReference type="EMBL" id="PIO32187.1"/>
    </source>
</evidence>
<dbReference type="SMART" id="SM00645">
    <property type="entry name" value="Pept_C1"/>
    <property type="match status" value="1"/>
</dbReference>
<dbReference type="InterPro" id="IPR039417">
    <property type="entry name" value="Peptidase_C1A_papain-like"/>
</dbReference>
<dbReference type="SMART" id="SM00848">
    <property type="entry name" value="Inhibitor_I29"/>
    <property type="match status" value="1"/>
</dbReference>
<dbReference type="SUPFAM" id="SSF54001">
    <property type="entry name" value="Cysteine proteinases"/>
    <property type="match status" value="1"/>
</dbReference>
<organism evidence="9 10">
    <name type="scientific">Aquarana catesbeiana</name>
    <name type="common">American bullfrog</name>
    <name type="synonym">Rana catesbeiana</name>
    <dbReference type="NCBI Taxonomy" id="8400"/>
    <lineage>
        <taxon>Eukaryota</taxon>
        <taxon>Metazoa</taxon>
        <taxon>Chordata</taxon>
        <taxon>Craniata</taxon>
        <taxon>Vertebrata</taxon>
        <taxon>Euteleostomi</taxon>
        <taxon>Amphibia</taxon>
        <taxon>Batrachia</taxon>
        <taxon>Anura</taxon>
        <taxon>Neobatrachia</taxon>
        <taxon>Ranoidea</taxon>
        <taxon>Ranidae</taxon>
        <taxon>Aquarana</taxon>
    </lineage>
</organism>
<dbReference type="AlphaFoldDB" id="A0A2G9RWA5"/>
<keyword evidence="5" id="KW-0865">Zymogen</keyword>
<dbReference type="InterPro" id="IPR000668">
    <property type="entry name" value="Peptidase_C1A_C"/>
</dbReference>
<dbReference type="EMBL" id="KV930915">
    <property type="protein sequence ID" value="PIO32187.1"/>
    <property type="molecule type" value="Genomic_DNA"/>
</dbReference>
<dbReference type="InterPro" id="IPR000169">
    <property type="entry name" value="Pept_cys_AS"/>
</dbReference>
<reference evidence="10" key="1">
    <citation type="journal article" date="2017" name="Nat. Commun.">
        <title>The North American bullfrog draft genome provides insight into hormonal regulation of long noncoding RNA.</title>
        <authorList>
            <person name="Hammond S.A."/>
            <person name="Warren R.L."/>
            <person name="Vandervalk B.P."/>
            <person name="Kucuk E."/>
            <person name="Khan H."/>
            <person name="Gibb E.A."/>
            <person name="Pandoh P."/>
            <person name="Kirk H."/>
            <person name="Zhao Y."/>
            <person name="Jones M."/>
            <person name="Mungall A.J."/>
            <person name="Coope R."/>
            <person name="Pleasance S."/>
            <person name="Moore R.A."/>
            <person name="Holt R.A."/>
            <person name="Round J.M."/>
            <person name="Ohora S."/>
            <person name="Walle B.V."/>
            <person name="Veldhoen N."/>
            <person name="Helbing C.C."/>
            <person name="Birol I."/>
        </authorList>
    </citation>
    <scope>NUCLEOTIDE SEQUENCE [LARGE SCALE GENOMIC DNA]</scope>
</reference>
<evidence type="ECO:0000256" key="6">
    <source>
        <dbReference type="ARBA" id="ARBA00023157"/>
    </source>
</evidence>
<evidence type="ECO:0000256" key="1">
    <source>
        <dbReference type="ARBA" id="ARBA00008455"/>
    </source>
</evidence>
<accession>A0A2G9RWA5</accession>
<keyword evidence="6" id="KW-1015">Disulfide bond</keyword>
<dbReference type="OrthoDB" id="65740at2759"/>
<dbReference type="InterPro" id="IPR013128">
    <property type="entry name" value="Peptidase_C1A"/>
</dbReference>
<dbReference type="Gene3D" id="1.10.287.2250">
    <property type="match status" value="1"/>
</dbReference>
<keyword evidence="3" id="KW-0378">Hydrolase</keyword>
<keyword evidence="10" id="KW-1185">Reference proteome</keyword>
<dbReference type="CDD" id="cd02248">
    <property type="entry name" value="Peptidase_C1A"/>
    <property type="match status" value="1"/>
</dbReference>
<evidence type="ECO:0000256" key="3">
    <source>
        <dbReference type="ARBA" id="ARBA00022801"/>
    </source>
</evidence>
<protein>
    <recommendedName>
        <fullName evidence="11">Peptidase C1A papain C-terminal domain-containing protein</fullName>
    </recommendedName>
</protein>
<evidence type="ECO:0008006" key="11">
    <source>
        <dbReference type="Google" id="ProtNLM"/>
    </source>
</evidence>
<evidence type="ECO:0000256" key="4">
    <source>
        <dbReference type="ARBA" id="ARBA00022807"/>
    </source>
</evidence>
<dbReference type="Gene3D" id="3.90.70.10">
    <property type="entry name" value="Cysteine proteinases"/>
    <property type="match status" value="1"/>
</dbReference>
<evidence type="ECO:0000259" key="7">
    <source>
        <dbReference type="SMART" id="SM00645"/>
    </source>
</evidence>
<feature type="domain" description="Peptidase C1A papain C-terminal" evidence="7">
    <location>
        <begin position="74"/>
        <end position="191"/>
    </location>
</feature>
<evidence type="ECO:0000256" key="5">
    <source>
        <dbReference type="ARBA" id="ARBA00023145"/>
    </source>
</evidence>
<dbReference type="Pfam" id="PF08246">
    <property type="entry name" value="Inhibitor_I29"/>
    <property type="match status" value="1"/>
</dbReference>
<dbReference type="InterPro" id="IPR038765">
    <property type="entry name" value="Papain-like_cys_pep_sf"/>
</dbReference>
<evidence type="ECO:0000256" key="2">
    <source>
        <dbReference type="ARBA" id="ARBA00022670"/>
    </source>
</evidence>
<dbReference type="PROSITE" id="PS00139">
    <property type="entry name" value="THIOL_PROTEASE_CYS"/>
    <property type="match status" value="1"/>
</dbReference>
<dbReference type="Proteomes" id="UP000228934">
    <property type="component" value="Unassembled WGS sequence"/>
</dbReference>
<proteinExistence type="inferred from homology"/>
<dbReference type="Pfam" id="PF00112">
    <property type="entry name" value="Peptidase_C1"/>
    <property type="match status" value="1"/>
</dbReference>
<dbReference type="GO" id="GO:0008234">
    <property type="term" value="F:cysteine-type peptidase activity"/>
    <property type="evidence" value="ECO:0007669"/>
    <property type="project" value="UniProtKB-KW"/>
</dbReference>
<comment type="similarity">
    <text evidence="1">Belongs to the peptidase C1 family.</text>
</comment>
<keyword evidence="4" id="KW-0788">Thiol protease</keyword>
<gene>
    <name evidence="9" type="ORF">AB205_0208880</name>
</gene>
<evidence type="ECO:0000259" key="8">
    <source>
        <dbReference type="SMART" id="SM00848"/>
    </source>
</evidence>
<sequence length="193" mass="21489">MEEMRRRMIWEDNLKFVTIHNLEYSLGLHTFEVGMNHLADMTSEEVVATMTGIRAPDITELNYTGGLDKLDVIFPDSIDWRTKDCVTEVKYQGECGSCWAFSATGALECQMKLKTGKLQSLSEQQLVDCSGSYGTHGCLGGWVENAFRYVIDHGLALESSYPYEGTEGTCHSAPTAATCRAFKMLSYGNDILL</sequence>
<feature type="domain" description="Cathepsin propeptide inhibitor" evidence="8">
    <location>
        <begin position="1"/>
        <end position="46"/>
    </location>
</feature>